<name>A0A7J2TLZ8_ARCFL</name>
<protein>
    <submittedName>
        <fullName evidence="1">Uncharacterized protein</fullName>
    </submittedName>
</protein>
<reference evidence="1" key="1">
    <citation type="journal article" date="2020" name="mSystems">
        <title>Genome- and Community-Level Interaction Insights into Carbon Utilization and Element Cycling Functions of Hydrothermarchaeota in Hydrothermal Sediment.</title>
        <authorList>
            <person name="Zhou Z."/>
            <person name="Liu Y."/>
            <person name="Xu W."/>
            <person name="Pan J."/>
            <person name="Luo Z.H."/>
            <person name="Li M."/>
        </authorList>
    </citation>
    <scope>NUCLEOTIDE SEQUENCE [LARGE SCALE GENOMIC DNA]</scope>
    <source>
        <strain evidence="1">SpSt-26</strain>
    </source>
</reference>
<accession>A0A7J2TLZ8</accession>
<dbReference type="AlphaFoldDB" id="A0A7J2TLZ8"/>
<dbReference type="EMBL" id="DSLA01000135">
    <property type="protein sequence ID" value="HEH36121.1"/>
    <property type="molecule type" value="Genomic_DNA"/>
</dbReference>
<organism evidence="1">
    <name type="scientific">Archaeoglobus fulgidus</name>
    <dbReference type="NCBI Taxonomy" id="2234"/>
    <lineage>
        <taxon>Archaea</taxon>
        <taxon>Methanobacteriati</taxon>
        <taxon>Methanobacteriota</taxon>
        <taxon>Archaeoglobi</taxon>
        <taxon>Archaeoglobales</taxon>
        <taxon>Archaeoglobaceae</taxon>
        <taxon>Archaeoglobus</taxon>
    </lineage>
</organism>
<evidence type="ECO:0000313" key="1">
    <source>
        <dbReference type="EMBL" id="HEH36121.1"/>
    </source>
</evidence>
<gene>
    <name evidence="1" type="ORF">ENP88_08360</name>
</gene>
<sequence length="104" mass="11891">METAKGIEKVSASSFELEFDHSIYGGKVTLSASVFGEKILVEEIRSSDEASISYYTDLYILKDGRFVSKIKEEREELIVNDGWKLRFKNGEIITKDLTKIFVCR</sequence>
<proteinExistence type="predicted"/>
<comment type="caution">
    <text evidence="1">The sequence shown here is derived from an EMBL/GenBank/DDBJ whole genome shotgun (WGS) entry which is preliminary data.</text>
</comment>